<sequence length="1089" mass="121627">MLKNFKPIGLLLLAGMTCSPASMLADTLPIRPSVNITQQNGKVTVIVEDDFGPVTGASVVVKGTTNGNVTDLDGKVVLEDVKNGATIQISFVGYTTQEVKYTGNPNLNIKLQEDSQALDEVVVTGFAGVQKTKTLTAAAVNVKVESIAKLPVTSPSDGLGGRVSGIITQARSGAPGETSKIWIRGGSQILYVIDDVVMETEQGEVFFNRLRPDDIASMSILKDASATAVYGPRAKDGVVVVTTKKGQEGMLEISVSQKMTMMTPSYKFKPMSTWDYVNKKNELYAASMAESPAYNATEMSKYYMYHLSSQGYGRQEITDMVNQKYGLGYTLDEINDYFNPFKTQGGDIENYYGNYDPWDWFDHVQPMSQTNVSVRGGSERVRYYSSLGYMNQSGISDSYNYEQYNAIVNTDAYLLKDKSLKFTLNLNGVMAKNKKPYGGDNIFNNVLIEDNEMNKIPRNWTTGLERNNSLDARLRTGFNNTDDYRLQSNIGLKWSLPWIEGLSVSTSVNFNYSNSMNKTFEHPQIGVYSAPYSTQENSYNPNNAKLSQTWNNYSLTTGIVQADYVRSFGKHNLSAMLNYTSQKRRTNSTMAKKYGYPAIYNTQINGGSTMDSMNGDEGLWGSASLVGRVTYDYDSKYMLQLSANYNGSLCYHPDKRWGFFYAASAGWMLTEETFIKDILNTDLINSFKIRAGYGIVGNELSKPFSYMNQYGLSKTILLGENMGASTAWTETNVSSNLTWGESQQISGGVDFSFLKDRLSGSFDTYLYLNKGDEIDMNPELTYTPILGLPNTPKMNAPYVTTHKGGVEFSLNWNDRIGDFTYRVGANYTHWEEVTVRHADKSTDYYYANLNDLGVNAHAETYNISWQTNGIFTSYDDMYNSYLHFKRNHTVGTFRMDDRNGDGVLGIADYAYNTGGGTTPQTLYGITLGAGWKDFSFEIFLQGATSVSGDVTSPARSQQDYYWNYGKYLFQESYTPSNPITNKLPLPTNSSYGWGYNYVDVWGYDASYLKLKNISVSYDLKRRVLKNVDYIKGLSVNFIANNVCTWVKKSNPFSNMTDPEYLPANSIWGGNKLGSYPTQRSFTLSATLTL</sequence>
<comment type="caution">
    <text evidence="4">The sequence shown here is derived from an EMBL/GenBank/DDBJ whole genome shotgun (WGS) entry which is preliminary data.</text>
</comment>
<feature type="domain" description="TonB-dependent receptor plug" evidence="3">
    <location>
        <begin position="136"/>
        <end position="238"/>
    </location>
</feature>
<accession>A0A0F5JMF1</accession>
<protein>
    <submittedName>
        <fullName evidence="4">SusC/RagA family TonB-linked outer membrane protein</fullName>
    </submittedName>
</protein>
<dbReference type="InterPro" id="IPR008969">
    <property type="entry name" value="CarboxyPept-like_regulatory"/>
</dbReference>
<comment type="similarity">
    <text evidence="1">Belongs to the TonB-dependent receptor family.</text>
</comment>
<dbReference type="AlphaFoldDB" id="A0A0F5JMF1"/>
<dbReference type="RefSeq" id="WP_007654929.1">
    <property type="nucleotide sequence ID" value="NZ_KQ033912.1"/>
</dbReference>
<evidence type="ECO:0000313" key="5">
    <source>
        <dbReference type="Proteomes" id="UP000033047"/>
    </source>
</evidence>
<feature type="chain" id="PRO_5002490634" evidence="2">
    <location>
        <begin position="25"/>
        <end position="1089"/>
    </location>
</feature>
<feature type="signal peptide" evidence="2">
    <location>
        <begin position="1"/>
        <end position="24"/>
    </location>
</feature>
<dbReference type="Pfam" id="PF13715">
    <property type="entry name" value="CarbopepD_reg_2"/>
    <property type="match status" value="1"/>
</dbReference>
<dbReference type="InterPro" id="IPR012910">
    <property type="entry name" value="Plug_dom"/>
</dbReference>
<dbReference type="PROSITE" id="PS52016">
    <property type="entry name" value="TONB_DEPENDENT_REC_3"/>
    <property type="match status" value="1"/>
</dbReference>
<dbReference type="EMBL" id="AQHV01000004">
    <property type="protein sequence ID" value="KKB58991.1"/>
    <property type="molecule type" value="Genomic_DNA"/>
</dbReference>
<gene>
    <name evidence="4" type="ORF">HMPREF1535_00816</name>
</gene>
<keyword evidence="2" id="KW-0732">Signal</keyword>
<dbReference type="NCBIfam" id="TIGR04056">
    <property type="entry name" value="OMP_RagA_SusC"/>
    <property type="match status" value="1"/>
</dbReference>
<keyword evidence="1" id="KW-0813">Transport</keyword>
<evidence type="ECO:0000256" key="2">
    <source>
        <dbReference type="SAM" id="SignalP"/>
    </source>
</evidence>
<dbReference type="InterPro" id="IPR023996">
    <property type="entry name" value="TonB-dep_OMP_SusC/RagA"/>
</dbReference>
<dbReference type="InterPro" id="IPR039426">
    <property type="entry name" value="TonB-dep_rcpt-like"/>
</dbReference>
<reference evidence="4 5" key="1">
    <citation type="submission" date="2013-04" db="EMBL/GenBank/DDBJ databases">
        <title>The Genome Sequence of Parabacteroides goldsteinii DSM 19448.</title>
        <authorList>
            <consortium name="The Broad Institute Genomics Platform"/>
            <person name="Earl A."/>
            <person name="Ward D."/>
            <person name="Feldgarden M."/>
            <person name="Gevers D."/>
            <person name="Martens E."/>
            <person name="Sakamoto M."/>
            <person name="Benno Y."/>
            <person name="Song Y."/>
            <person name="Liu C."/>
            <person name="Lee J."/>
            <person name="Bolanos M."/>
            <person name="Vaisanen M.L."/>
            <person name="Finegold S.M."/>
            <person name="Walker B."/>
            <person name="Young S."/>
            <person name="Zeng Q."/>
            <person name="Gargeya S."/>
            <person name="Fitzgerald M."/>
            <person name="Haas B."/>
            <person name="Abouelleil A."/>
            <person name="Allen A.W."/>
            <person name="Alvarado L."/>
            <person name="Arachchi H.M."/>
            <person name="Berlin A.M."/>
            <person name="Chapman S.B."/>
            <person name="Gainer-Dewar J."/>
            <person name="Goldberg J."/>
            <person name="Griggs A."/>
            <person name="Gujja S."/>
            <person name="Hansen M."/>
            <person name="Howarth C."/>
            <person name="Imamovic A."/>
            <person name="Ireland A."/>
            <person name="Larimer J."/>
            <person name="McCowan C."/>
            <person name="Murphy C."/>
            <person name="Pearson M."/>
            <person name="Poon T.W."/>
            <person name="Priest M."/>
            <person name="Roberts A."/>
            <person name="Saif S."/>
            <person name="Shea T."/>
            <person name="Sisk P."/>
            <person name="Sykes S."/>
            <person name="Wortman J."/>
            <person name="Nusbaum C."/>
            <person name="Birren B."/>
        </authorList>
    </citation>
    <scope>NUCLEOTIDE SEQUENCE [LARGE SCALE GENOMIC DNA]</scope>
    <source>
        <strain evidence="4 5">DSM 19448</strain>
    </source>
</reference>
<keyword evidence="1" id="KW-1134">Transmembrane beta strand</keyword>
<dbReference type="InterPro" id="IPR037066">
    <property type="entry name" value="Plug_dom_sf"/>
</dbReference>
<evidence type="ECO:0000259" key="3">
    <source>
        <dbReference type="Pfam" id="PF07715"/>
    </source>
</evidence>
<comment type="subcellular location">
    <subcellularLocation>
        <location evidence="1">Cell outer membrane</location>
        <topology evidence="1">Multi-pass membrane protein</topology>
    </subcellularLocation>
</comment>
<dbReference type="PATRIC" id="fig|927665.4.peg.834"/>
<dbReference type="Pfam" id="PF07715">
    <property type="entry name" value="Plug"/>
    <property type="match status" value="1"/>
</dbReference>
<dbReference type="Proteomes" id="UP000033047">
    <property type="component" value="Unassembled WGS sequence"/>
</dbReference>
<proteinExistence type="inferred from homology"/>
<evidence type="ECO:0000313" key="4">
    <source>
        <dbReference type="EMBL" id="KKB58991.1"/>
    </source>
</evidence>
<dbReference type="InterPro" id="IPR023997">
    <property type="entry name" value="TonB-dep_OMP_SusC/RagA_CS"/>
</dbReference>
<dbReference type="SUPFAM" id="SSF49464">
    <property type="entry name" value="Carboxypeptidase regulatory domain-like"/>
    <property type="match status" value="1"/>
</dbReference>
<evidence type="ECO:0000256" key="1">
    <source>
        <dbReference type="PROSITE-ProRule" id="PRU01360"/>
    </source>
</evidence>
<keyword evidence="1" id="KW-0472">Membrane</keyword>
<dbReference type="NCBIfam" id="TIGR04057">
    <property type="entry name" value="SusC_RagA_signa"/>
    <property type="match status" value="1"/>
</dbReference>
<dbReference type="Gene3D" id="2.170.130.10">
    <property type="entry name" value="TonB-dependent receptor, plug domain"/>
    <property type="match status" value="1"/>
</dbReference>
<keyword evidence="1" id="KW-0998">Cell outer membrane</keyword>
<dbReference type="GO" id="GO:0009279">
    <property type="term" value="C:cell outer membrane"/>
    <property type="evidence" value="ECO:0007669"/>
    <property type="project" value="UniProtKB-SubCell"/>
</dbReference>
<keyword evidence="1" id="KW-0812">Transmembrane</keyword>
<dbReference type="HOGENOM" id="CLU_004317_1_0_10"/>
<dbReference type="STRING" id="927665.HMPREF1535_00816"/>
<name>A0A0F5JMF1_9BACT</name>
<organism evidence="4 5">
    <name type="scientific">Parabacteroides goldsteinii DSM 19448 = WAL 12034</name>
    <dbReference type="NCBI Taxonomy" id="927665"/>
    <lineage>
        <taxon>Bacteria</taxon>
        <taxon>Pseudomonadati</taxon>
        <taxon>Bacteroidota</taxon>
        <taxon>Bacteroidia</taxon>
        <taxon>Bacteroidales</taxon>
        <taxon>Tannerellaceae</taxon>
        <taxon>Parabacteroides</taxon>
    </lineage>
</organism>
<dbReference type="SUPFAM" id="SSF56935">
    <property type="entry name" value="Porins"/>
    <property type="match status" value="1"/>
</dbReference>